<dbReference type="Pfam" id="PF04986">
    <property type="entry name" value="Y2_Tnp"/>
    <property type="match status" value="1"/>
</dbReference>
<reference evidence="2" key="1">
    <citation type="submission" date="2019-02" db="EMBL/GenBank/DDBJ databases">
        <authorList>
            <person name="Gruber-Vodicka R. H."/>
            <person name="Seah K. B. B."/>
        </authorList>
    </citation>
    <scope>NUCLEOTIDE SEQUENCE</scope>
    <source>
        <strain evidence="2">BECK_BZ125</strain>
    </source>
</reference>
<dbReference type="GO" id="GO:0003677">
    <property type="term" value="F:DNA binding"/>
    <property type="evidence" value="ECO:0007669"/>
    <property type="project" value="InterPro"/>
</dbReference>
<organism evidence="2">
    <name type="scientific">Candidatus Kentrum sp. TC</name>
    <dbReference type="NCBI Taxonomy" id="2126339"/>
    <lineage>
        <taxon>Bacteria</taxon>
        <taxon>Pseudomonadati</taxon>
        <taxon>Pseudomonadota</taxon>
        <taxon>Gammaproteobacteria</taxon>
        <taxon>Candidatus Kentrum</taxon>
    </lineage>
</organism>
<accession>A0A450Z580</accession>
<dbReference type="InterPro" id="IPR007069">
    <property type="entry name" value="Transposase_32"/>
</dbReference>
<dbReference type="GO" id="GO:0004803">
    <property type="term" value="F:transposase activity"/>
    <property type="evidence" value="ECO:0007669"/>
    <property type="project" value="InterPro"/>
</dbReference>
<name>A0A450Z580_9GAMM</name>
<gene>
    <name evidence="2" type="ORF">BECKTC1821E_GA0114239_11492</name>
</gene>
<protein>
    <submittedName>
        <fullName evidence="2">Transposase</fullName>
    </submittedName>
</protein>
<evidence type="ECO:0000259" key="1">
    <source>
        <dbReference type="Pfam" id="PF04986"/>
    </source>
</evidence>
<feature type="domain" description="Transposase IS801/IS1294" evidence="1">
    <location>
        <begin position="8"/>
        <end position="71"/>
    </location>
</feature>
<dbReference type="GO" id="GO:0006313">
    <property type="term" value="P:DNA transposition"/>
    <property type="evidence" value="ECO:0007669"/>
    <property type="project" value="InterPro"/>
</dbReference>
<dbReference type="AlphaFoldDB" id="A0A450Z580"/>
<sequence length="108" mass="12625">MLAVLLMSEIKIKDYIGAIIAFEHKDYRYGSSKVLHTLRTFDFIGKSIRHIPLHYFNVIRHFGILASRVKKQCKEITDRILKSPPEVDEVPNWREPRTAFRGVDPLTM</sequence>
<proteinExistence type="predicted"/>
<evidence type="ECO:0000313" key="2">
    <source>
        <dbReference type="EMBL" id="VFK48965.1"/>
    </source>
</evidence>
<dbReference type="EMBL" id="CAADFT010000149">
    <property type="protein sequence ID" value="VFK48965.1"/>
    <property type="molecule type" value="Genomic_DNA"/>
</dbReference>